<dbReference type="GeneID" id="25916895"/>
<feature type="compositionally biased region" description="Polar residues" evidence="1">
    <location>
        <begin position="40"/>
        <end position="50"/>
    </location>
</feature>
<name>A0A0L0F398_9EUKA</name>
<evidence type="ECO:0000256" key="1">
    <source>
        <dbReference type="SAM" id="MobiDB-lite"/>
    </source>
</evidence>
<dbReference type="RefSeq" id="XP_014144976.1">
    <property type="nucleotide sequence ID" value="XM_014289501.1"/>
</dbReference>
<feature type="non-terminal residue" evidence="2">
    <location>
        <position position="1"/>
    </location>
</feature>
<sequence>IQSTGSLEDNRNESRRHPLSSKSTIAEKMGSDLMEEDELSSNSVISTTTRDGGDGESRKS</sequence>
<feature type="compositionally biased region" description="Basic and acidic residues" evidence="1">
    <location>
        <begin position="51"/>
        <end position="60"/>
    </location>
</feature>
<evidence type="ECO:0000313" key="3">
    <source>
        <dbReference type="Proteomes" id="UP000054560"/>
    </source>
</evidence>
<proteinExistence type="predicted"/>
<gene>
    <name evidence="2" type="ORF">SARC_16391</name>
</gene>
<organism evidence="2 3">
    <name type="scientific">Sphaeroforma arctica JP610</name>
    <dbReference type="NCBI Taxonomy" id="667725"/>
    <lineage>
        <taxon>Eukaryota</taxon>
        <taxon>Ichthyosporea</taxon>
        <taxon>Ichthyophonida</taxon>
        <taxon>Sphaeroforma</taxon>
    </lineage>
</organism>
<protein>
    <submittedName>
        <fullName evidence="2">Uncharacterized protein</fullName>
    </submittedName>
</protein>
<reference evidence="2 3" key="1">
    <citation type="submission" date="2011-02" db="EMBL/GenBank/DDBJ databases">
        <title>The Genome Sequence of Sphaeroforma arctica JP610.</title>
        <authorList>
            <consortium name="The Broad Institute Genome Sequencing Platform"/>
            <person name="Russ C."/>
            <person name="Cuomo C."/>
            <person name="Young S.K."/>
            <person name="Zeng Q."/>
            <person name="Gargeya S."/>
            <person name="Alvarado L."/>
            <person name="Berlin A."/>
            <person name="Chapman S.B."/>
            <person name="Chen Z."/>
            <person name="Freedman E."/>
            <person name="Gellesch M."/>
            <person name="Goldberg J."/>
            <person name="Griggs A."/>
            <person name="Gujja S."/>
            <person name="Heilman E."/>
            <person name="Heiman D."/>
            <person name="Howarth C."/>
            <person name="Mehta T."/>
            <person name="Neiman D."/>
            <person name="Pearson M."/>
            <person name="Roberts A."/>
            <person name="Saif S."/>
            <person name="Shea T."/>
            <person name="Shenoy N."/>
            <person name="Sisk P."/>
            <person name="Stolte C."/>
            <person name="Sykes S."/>
            <person name="White J."/>
            <person name="Yandava C."/>
            <person name="Burger G."/>
            <person name="Gray M.W."/>
            <person name="Holland P.W.H."/>
            <person name="King N."/>
            <person name="Lang F.B.F."/>
            <person name="Roger A.J."/>
            <person name="Ruiz-Trillo I."/>
            <person name="Haas B."/>
            <person name="Nusbaum C."/>
            <person name="Birren B."/>
        </authorList>
    </citation>
    <scope>NUCLEOTIDE SEQUENCE [LARGE SCALE GENOMIC DNA]</scope>
    <source>
        <strain evidence="2 3">JP610</strain>
    </source>
</reference>
<evidence type="ECO:0000313" key="2">
    <source>
        <dbReference type="EMBL" id="KNC71074.1"/>
    </source>
</evidence>
<feature type="region of interest" description="Disordered" evidence="1">
    <location>
        <begin position="1"/>
        <end position="60"/>
    </location>
</feature>
<accession>A0A0L0F398</accession>
<keyword evidence="3" id="KW-1185">Reference proteome</keyword>
<dbReference type="AlphaFoldDB" id="A0A0L0F398"/>
<dbReference type="EMBL" id="KQ249570">
    <property type="protein sequence ID" value="KNC71074.1"/>
    <property type="molecule type" value="Genomic_DNA"/>
</dbReference>
<dbReference type="Proteomes" id="UP000054560">
    <property type="component" value="Unassembled WGS sequence"/>
</dbReference>